<sequence>MLEKIESLKSSVVTKIVPIGWRLKIKSLRSGINHDSLISKNEPKIIVAIAADYGNLGDIAITHAQINFLRDHFPRHKIIPIHVDDFFMIIKLKKLINDVDIITIIGGGNMGDLYEGLESYRRYIIHLFPNNKIISFPQSIHFQEKKSLDKSIKIYSKHQNLHIFAREMQSYEIMKDCFRKNNVYLVPDIVLSLNRIEPILKRDGIIICLRNDLEKKISRNLTDSLVSSIKDRYKKVSEHDTVINNYSVEFAMKELDRFLENFKSAKVVVTDRLHGMIFCAITNTPCLVLPNSNHKIASTYHQWLVNFKHIILVEKFDEETMLGLIDTLYDSQTSETMFNSDFNDKFTPLLKALKDEVYYSRKRLKLLKASIKLFGWIFHNHSLRHIALLVYLLNMDLDFFIFMITGVF</sequence>
<dbReference type="Pfam" id="PF04230">
    <property type="entry name" value="PS_pyruv_trans"/>
    <property type="match status" value="1"/>
</dbReference>
<dbReference type="InterPro" id="IPR007345">
    <property type="entry name" value="Polysacch_pyruvyl_Trfase"/>
</dbReference>
<proteinExistence type="predicted"/>
<evidence type="ECO:0000259" key="1">
    <source>
        <dbReference type="Pfam" id="PF04230"/>
    </source>
</evidence>
<dbReference type="PANTHER" id="PTHR36836">
    <property type="entry name" value="COLANIC ACID BIOSYNTHESIS PROTEIN WCAK"/>
    <property type="match status" value="1"/>
</dbReference>
<keyword evidence="3" id="KW-1185">Reference proteome</keyword>
<protein>
    <submittedName>
        <fullName evidence="2">Polysaccharide biosynthesis protein</fullName>
    </submittedName>
</protein>
<dbReference type="PANTHER" id="PTHR36836:SF1">
    <property type="entry name" value="COLANIC ACID BIOSYNTHESIS PROTEIN WCAK"/>
    <property type="match status" value="1"/>
</dbReference>
<dbReference type="RefSeq" id="WP_101652379.1">
    <property type="nucleotide sequence ID" value="NZ_PGVE01000107.1"/>
</dbReference>
<gene>
    <name evidence="2" type="ORF">CVD27_27360</name>
</gene>
<evidence type="ECO:0000313" key="2">
    <source>
        <dbReference type="EMBL" id="PLS01102.1"/>
    </source>
</evidence>
<reference evidence="2 3" key="1">
    <citation type="submission" date="2017-11" db="EMBL/GenBank/DDBJ databases">
        <title>Comparitive Functional Genomics of Dry Heat Resistant strains isolated from the Viking Spacecraft.</title>
        <authorList>
            <person name="Seuylemezian A."/>
            <person name="Cooper K."/>
            <person name="Vaishampayan P."/>
        </authorList>
    </citation>
    <scope>NUCLEOTIDE SEQUENCE [LARGE SCALE GENOMIC DNA]</scope>
    <source>
        <strain evidence="2 3">V32-6</strain>
    </source>
</reference>
<evidence type="ECO:0000313" key="3">
    <source>
        <dbReference type="Proteomes" id="UP000234950"/>
    </source>
</evidence>
<accession>A0A2N5H6G0</accession>
<organism evidence="2 3">
    <name type="scientific">Neobacillus cucumis</name>
    <dbReference type="NCBI Taxonomy" id="1740721"/>
    <lineage>
        <taxon>Bacteria</taxon>
        <taxon>Bacillati</taxon>
        <taxon>Bacillota</taxon>
        <taxon>Bacilli</taxon>
        <taxon>Bacillales</taxon>
        <taxon>Bacillaceae</taxon>
        <taxon>Neobacillus</taxon>
    </lineage>
</organism>
<dbReference type="AlphaFoldDB" id="A0A2N5H6G0"/>
<feature type="domain" description="Polysaccharide pyruvyl transferase" evidence="1">
    <location>
        <begin position="55"/>
        <end position="293"/>
    </location>
</feature>
<dbReference type="Proteomes" id="UP000234950">
    <property type="component" value="Unassembled WGS sequence"/>
</dbReference>
<name>A0A2N5H6G0_9BACI</name>
<dbReference type="EMBL" id="PGVE01000107">
    <property type="protein sequence ID" value="PLS01102.1"/>
    <property type="molecule type" value="Genomic_DNA"/>
</dbReference>
<dbReference type="OrthoDB" id="9807674at2"/>
<comment type="caution">
    <text evidence="2">The sequence shown here is derived from an EMBL/GenBank/DDBJ whole genome shotgun (WGS) entry which is preliminary data.</text>
</comment>